<feature type="domain" description="F-box" evidence="1">
    <location>
        <begin position="5"/>
        <end position="51"/>
    </location>
</feature>
<dbReference type="SUPFAM" id="SSF52047">
    <property type="entry name" value="RNI-like"/>
    <property type="match status" value="1"/>
</dbReference>
<dbReference type="SMART" id="SM00256">
    <property type="entry name" value="FBOX"/>
    <property type="match status" value="1"/>
</dbReference>
<dbReference type="PROSITE" id="PS50181">
    <property type="entry name" value="FBOX"/>
    <property type="match status" value="1"/>
</dbReference>
<organism evidence="2 3">
    <name type="scientific">Batillaria attramentaria</name>
    <dbReference type="NCBI Taxonomy" id="370345"/>
    <lineage>
        <taxon>Eukaryota</taxon>
        <taxon>Metazoa</taxon>
        <taxon>Spiralia</taxon>
        <taxon>Lophotrochozoa</taxon>
        <taxon>Mollusca</taxon>
        <taxon>Gastropoda</taxon>
        <taxon>Caenogastropoda</taxon>
        <taxon>Sorbeoconcha</taxon>
        <taxon>Cerithioidea</taxon>
        <taxon>Batillariidae</taxon>
        <taxon>Batillaria</taxon>
    </lineage>
</organism>
<comment type="caution">
    <text evidence="2">The sequence shown here is derived from an EMBL/GenBank/DDBJ whole genome shotgun (WGS) entry which is preliminary data.</text>
</comment>
<protein>
    <recommendedName>
        <fullName evidence="1">F-box domain-containing protein</fullName>
    </recommendedName>
</protein>
<accession>A0ABD0KXZ4</accession>
<dbReference type="EMBL" id="JACVVK020000108">
    <property type="protein sequence ID" value="KAK7491941.1"/>
    <property type="molecule type" value="Genomic_DNA"/>
</dbReference>
<dbReference type="AlphaFoldDB" id="A0ABD0KXZ4"/>
<sequence length="316" mass="36157">MAAPVSEFDRLPDNILLDILSYLSVKDRCISGRVCRRWRKILMDNTLWRHVNLLPYQLDLRKMWKFVRAHLSEQLKTLKIRGCPDPKTNEVKPPLSESMVEDLKGRCPSLYWLHIEPGNVTNLSSAALLPSSLTHLTLLKNTWQPRWLKDCGAALPNLIYLDLSETVRIDNQDVKDIAEFTKLQTLKLDGCYRLSEQGLQEIPKALTSLTSLSLSKCNTTDLVAHHIGRNLKELRELDLSYSKSLTSSSLPALAEGLTKLEYLNLDWCMHLTLHHIPGLAKSKSLRKLSLVAENFLWPDFEIEPYRAMMPDCELNV</sequence>
<reference evidence="2 3" key="1">
    <citation type="journal article" date="2023" name="Sci. Data">
        <title>Genome assembly of the Korean intertidal mud-creeper Batillaria attramentaria.</title>
        <authorList>
            <person name="Patra A.K."/>
            <person name="Ho P.T."/>
            <person name="Jun S."/>
            <person name="Lee S.J."/>
            <person name="Kim Y."/>
            <person name="Won Y.J."/>
        </authorList>
    </citation>
    <scope>NUCLEOTIDE SEQUENCE [LARGE SCALE GENOMIC DNA]</scope>
    <source>
        <strain evidence="2">Wonlab-2016</strain>
    </source>
</reference>
<evidence type="ECO:0000313" key="3">
    <source>
        <dbReference type="Proteomes" id="UP001519460"/>
    </source>
</evidence>
<evidence type="ECO:0000313" key="2">
    <source>
        <dbReference type="EMBL" id="KAK7491941.1"/>
    </source>
</evidence>
<dbReference type="SMART" id="SM00367">
    <property type="entry name" value="LRR_CC"/>
    <property type="match status" value="4"/>
</dbReference>
<gene>
    <name evidence="2" type="ORF">BaRGS_00016787</name>
</gene>
<dbReference type="InterPro" id="IPR006553">
    <property type="entry name" value="Leu-rich_rpt_Cys-con_subtyp"/>
</dbReference>
<dbReference type="Proteomes" id="UP001519460">
    <property type="component" value="Unassembled WGS sequence"/>
</dbReference>
<dbReference type="PANTHER" id="PTHR13318">
    <property type="entry name" value="PARTNER OF PAIRED, ISOFORM B-RELATED"/>
    <property type="match status" value="1"/>
</dbReference>
<keyword evidence="3" id="KW-1185">Reference proteome</keyword>
<proteinExistence type="predicted"/>
<name>A0ABD0KXZ4_9CAEN</name>
<dbReference type="PANTHER" id="PTHR13318:SF95">
    <property type="entry name" value="F-BOX PROTEIN YLR352W"/>
    <property type="match status" value="1"/>
</dbReference>
<dbReference type="Gene3D" id="3.80.10.10">
    <property type="entry name" value="Ribonuclease Inhibitor"/>
    <property type="match status" value="1"/>
</dbReference>
<evidence type="ECO:0000259" key="1">
    <source>
        <dbReference type="PROSITE" id="PS50181"/>
    </source>
</evidence>
<dbReference type="InterPro" id="IPR032675">
    <property type="entry name" value="LRR_dom_sf"/>
</dbReference>
<dbReference type="Pfam" id="PF12937">
    <property type="entry name" value="F-box-like"/>
    <property type="match status" value="1"/>
</dbReference>
<dbReference type="InterPro" id="IPR001810">
    <property type="entry name" value="F-box_dom"/>
</dbReference>